<dbReference type="NCBIfam" id="TIGR03420">
    <property type="entry name" value="DnaA_homol_Hda"/>
    <property type="match status" value="1"/>
</dbReference>
<evidence type="ECO:0000313" key="3">
    <source>
        <dbReference type="EMBL" id="RDH81298.1"/>
    </source>
</evidence>
<name>A0A370D8S6_9GAMM</name>
<dbReference type="AlphaFoldDB" id="A0A370D8S6"/>
<proteinExistence type="predicted"/>
<dbReference type="PANTHER" id="PTHR30050:SF5">
    <property type="entry name" value="DNAA REGULATORY INACTIVATOR HDA"/>
    <property type="match status" value="1"/>
</dbReference>
<dbReference type="GO" id="GO:0032297">
    <property type="term" value="P:negative regulation of DNA-templated DNA replication initiation"/>
    <property type="evidence" value="ECO:0007669"/>
    <property type="project" value="InterPro"/>
</dbReference>
<feature type="domain" description="Hda lid" evidence="2">
    <location>
        <begin position="163"/>
        <end position="227"/>
    </location>
</feature>
<evidence type="ECO:0000259" key="2">
    <source>
        <dbReference type="Pfam" id="PF22688"/>
    </source>
</evidence>
<dbReference type="EMBL" id="QFXC01000013">
    <property type="protein sequence ID" value="RDH81298.1"/>
    <property type="molecule type" value="Genomic_DNA"/>
</dbReference>
<dbReference type="Gene3D" id="3.40.50.300">
    <property type="entry name" value="P-loop containing nucleotide triphosphate hydrolases"/>
    <property type="match status" value="1"/>
</dbReference>
<dbReference type="PANTHER" id="PTHR30050">
    <property type="entry name" value="CHROMOSOMAL REPLICATION INITIATOR PROTEIN DNAA"/>
    <property type="match status" value="1"/>
</dbReference>
<keyword evidence="4" id="KW-1185">Reference proteome</keyword>
<evidence type="ECO:0000313" key="4">
    <source>
        <dbReference type="Proteomes" id="UP000254266"/>
    </source>
</evidence>
<evidence type="ECO:0000259" key="1">
    <source>
        <dbReference type="Pfam" id="PF00308"/>
    </source>
</evidence>
<dbReference type="Pfam" id="PF22688">
    <property type="entry name" value="Hda_lid"/>
    <property type="match status" value="1"/>
</dbReference>
<dbReference type="Proteomes" id="UP000254266">
    <property type="component" value="Unassembled WGS sequence"/>
</dbReference>
<comment type="caution">
    <text evidence="3">The sequence shown here is derived from an EMBL/GenBank/DDBJ whole genome shotgun (WGS) entry which is preliminary data.</text>
</comment>
<dbReference type="Gene3D" id="1.10.8.60">
    <property type="match status" value="1"/>
</dbReference>
<reference evidence="3 4" key="1">
    <citation type="journal article" date="2018" name="ISME J.">
        <title>Endosymbiont genomes yield clues of tubeworm success.</title>
        <authorList>
            <person name="Li Y."/>
            <person name="Liles M.R."/>
            <person name="Halanych K.M."/>
        </authorList>
    </citation>
    <scope>NUCLEOTIDE SEQUENCE [LARGE SCALE GENOMIC DNA]</scope>
    <source>
        <strain evidence="3">A1464</strain>
    </source>
</reference>
<sequence length="229" mass="26296">MFTQLTLDITLKDSFTFDNFVTGDNQLLVDLLKDKKLDSEKQVYIWGMHNAGKTHILQALCQYYSGSNINVSYLPLHQLISYSPEVFQGQEEMDVCCIDDVQLLCDKPDWQEALFDLINRARENNTRLVISANQPPTEISIELNDLISRLQWGPVFKLNELSDTEKCLALQQRAECRGFDLADNVANYLLNNCHRDIADLFVILETLDKAQLQQHRRLTIPFVKSVLGD</sequence>
<dbReference type="GO" id="GO:0006270">
    <property type="term" value="P:DNA replication initiation"/>
    <property type="evidence" value="ECO:0007669"/>
    <property type="project" value="TreeGrafter"/>
</dbReference>
<dbReference type="InterPro" id="IPR055199">
    <property type="entry name" value="Hda_lid"/>
</dbReference>
<dbReference type="Pfam" id="PF00308">
    <property type="entry name" value="Bac_DnaA"/>
    <property type="match status" value="1"/>
</dbReference>
<gene>
    <name evidence="3" type="primary">hda</name>
    <name evidence="3" type="ORF">DIZ80_14435</name>
</gene>
<organism evidence="3 4">
    <name type="scientific">endosymbiont of Galathealinum brachiosum</name>
    <dbReference type="NCBI Taxonomy" id="2200906"/>
    <lineage>
        <taxon>Bacteria</taxon>
        <taxon>Pseudomonadati</taxon>
        <taxon>Pseudomonadota</taxon>
        <taxon>Gammaproteobacteria</taxon>
        <taxon>sulfur-oxidizing symbionts</taxon>
    </lineage>
</organism>
<feature type="domain" description="Chromosomal replication initiator protein DnaA ATPAse" evidence="1">
    <location>
        <begin position="11"/>
        <end position="154"/>
    </location>
</feature>
<dbReference type="InterPro" id="IPR013317">
    <property type="entry name" value="DnaA_dom"/>
</dbReference>
<protein>
    <submittedName>
        <fullName evidence="3">DnaA regulatory inactivator Hda</fullName>
    </submittedName>
</protein>
<dbReference type="SUPFAM" id="SSF52540">
    <property type="entry name" value="P-loop containing nucleoside triphosphate hydrolases"/>
    <property type="match status" value="1"/>
</dbReference>
<accession>A0A370D8S6</accession>
<dbReference type="InterPro" id="IPR027417">
    <property type="entry name" value="P-loop_NTPase"/>
</dbReference>
<dbReference type="InterPro" id="IPR017788">
    <property type="entry name" value="Hda"/>
</dbReference>